<organism evidence="2 3">
    <name type="scientific">Nocardioides simplex</name>
    <name type="common">Arthrobacter simplex</name>
    <dbReference type="NCBI Taxonomy" id="2045"/>
    <lineage>
        <taxon>Bacteria</taxon>
        <taxon>Bacillati</taxon>
        <taxon>Actinomycetota</taxon>
        <taxon>Actinomycetes</taxon>
        <taxon>Propionibacteriales</taxon>
        <taxon>Nocardioidaceae</taxon>
        <taxon>Pimelobacter</taxon>
    </lineage>
</organism>
<dbReference type="RefSeq" id="WP_151583348.1">
    <property type="nucleotide sequence ID" value="NZ_WBVM01000014.1"/>
</dbReference>
<keyword evidence="1" id="KW-0472">Membrane</keyword>
<evidence type="ECO:0000313" key="3">
    <source>
        <dbReference type="Proteomes" id="UP000449906"/>
    </source>
</evidence>
<evidence type="ECO:0000313" key="2">
    <source>
        <dbReference type="EMBL" id="KAB2805356.1"/>
    </source>
</evidence>
<feature type="transmembrane region" description="Helical" evidence="1">
    <location>
        <begin position="33"/>
        <end position="49"/>
    </location>
</feature>
<feature type="transmembrane region" description="Helical" evidence="1">
    <location>
        <begin position="133"/>
        <end position="151"/>
    </location>
</feature>
<name>A0A7J5DQ70_NOCSI</name>
<keyword evidence="1" id="KW-0812">Transmembrane</keyword>
<sequence length="179" mass="18775">MPSSQTYAVVAAARLFALLAIGGPTLWLHQEQGLLALAALAAVWIYQGVTSTRRELELSLSPSTEAAAIGVICALGLGDAPVVLAALVVPPLYATAVAGVRTMIRTVIVELIAVVALGLMWWQRISSEQAVSIFTWAMAGLGLSLIAAVTFSSDRIPDPLAPYRDAQEHLKQLSSSPAA</sequence>
<dbReference type="AlphaFoldDB" id="A0A7J5DQ70"/>
<protein>
    <submittedName>
        <fullName evidence="2">Uncharacterized protein</fullName>
    </submittedName>
</protein>
<dbReference type="EMBL" id="WBVM01000014">
    <property type="protein sequence ID" value="KAB2805356.1"/>
    <property type="molecule type" value="Genomic_DNA"/>
</dbReference>
<gene>
    <name evidence="2" type="ORF">F9L07_28710</name>
</gene>
<dbReference type="Proteomes" id="UP000449906">
    <property type="component" value="Unassembled WGS sequence"/>
</dbReference>
<proteinExistence type="predicted"/>
<comment type="caution">
    <text evidence="2">The sequence shown here is derived from an EMBL/GenBank/DDBJ whole genome shotgun (WGS) entry which is preliminary data.</text>
</comment>
<keyword evidence="1" id="KW-1133">Transmembrane helix</keyword>
<feature type="transmembrane region" description="Helical" evidence="1">
    <location>
        <begin position="69"/>
        <end position="90"/>
    </location>
</feature>
<evidence type="ECO:0000256" key="1">
    <source>
        <dbReference type="SAM" id="Phobius"/>
    </source>
</evidence>
<accession>A0A7J5DQ70</accession>
<feature type="transmembrane region" description="Helical" evidence="1">
    <location>
        <begin position="102"/>
        <end position="121"/>
    </location>
</feature>
<feature type="transmembrane region" description="Helical" evidence="1">
    <location>
        <begin position="6"/>
        <end position="26"/>
    </location>
</feature>
<reference evidence="2 3" key="1">
    <citation type="submission" date="2019-09" db="EMBL/GenBank/DDBJ databases">
        <title>Pimelobacter sp. isolated from Paulinella.</title>
        <authorList>
            <person name="Jeong S.E."/>
        </authorList>
    </citation>
    <scope>NUCLEOTIDE SEQUENCE [LARGE SCALE GENOMIC DNA]</scope>
    <source>
        <strain evidence="2 3">Pch-N</strain>
    </source>
</reference>